<dbReference type="Pfam" id="PF16008">
    <property type="entry name" value="DUF4778"/>
    <property type="match status" value="1"/>
</dbReference>
<evidence type="ECO:0000256" key="1">
    <source>
        <dbReference type="SAM" id="MobiDB-lite"/>
    </source>
</evidence>
<proteinExistence type="predicted"/>
<reference evidence="2" key="1">
    <citation type="submission" date="2025-05" db="UniProtKB">
        <authorList>
            <consortium name="RefSeq"/>
        </authorList>
    </citation>
    <scope>NUCLEOTIDE SEQUENCE [LARGE SCALE GENOMIC DNA]</scope>
    <source>
        <strain evidence="2">14028-0561.14</strain>
    </source>
</reference>
<feature type="compositionally biased region" description="Basic and acidic residues" evidence="1">
    <location>
        <begin position="227"/>
        <end position="237"/>
    </location>
</feature>
<protein>
    <submittedName>
        <fullName evidence="3">Uncharacterized protein</fullName>
    </submittedName>
</protein>
<feature type="region of interest" description="Disordered" evidence="1">
    <location>
        <begin position="385"/>
        <end position="433"/>
    </location>
</feature>
<sequence length="433" mass="50346">MNFNSIYCGNAESNYPPRLGICKRKTWRQRQQARHETQDRRQWREQNQAVIERLSQMVGAWPQDVGDFLYDLTLKKYSHLLNPRDRGWSFCKVPLCYPNVCDRYMGIFDRSGNLRDPTHPKCLHHLLQLLLDHLNGGCYNSCLGLPLHAEYSGGCPPSLRRYRNVVKIHDSEVEGIDEHARESLTWDPGSPLPRKFNIKSKAATIPPPIESQNDLPTSSPRMSIEGPYKRDDPDKAKKQIPRKDLGRYSVFLNDELALAHNRSYFYMENMVNEALERRRNKNSYVGPIGNLRTERLRVLIKTLIEKKGRRVDPQELNRIIDKVDLSHHVEKKRLKQIAIEISTLYSSVVQSNSNFNKSKLPASQRRPKKVLGTLNIAIHEPLVNRNNSKVSSKRNTWLKPQDHRKSLVTHRTTWKGSHNKDMERLSTKHRKSL</sequence>
<feature type="compositionally biased region" description="Low complexity" evidence="1">
    <location>
        <begin position="385"/>
        <end position="395"/>
    </location>
</feature>
<dbReference type="Proteomes" id="UP001652661">
    <property type="component" value="Chromosome 2L"/>
</dbReference>
<accession>A0A6P4HU72</accession>
<organism evidence="2 3">
    <name type="scientific">Drosophila kikkawai</name>
    <name type="common">Fruit fly</name>
    <dbReference type="NCBI Taxonomy" id="30033"/>
    <lineage>
        <taxon>Eukaryota</taxon>
        <taxon>Metazoa</taxon>
        <taxon>Ecdysozoa</taxon>
        <taxon>Arthropoda</taxon>
        <taxon>Hexapoda</taxon>
        <taxon>Insecta</taxon>
        <taxon>Pterygota</taxon>
        <taxon>Neoptera</taxon>
        <taxon>Endopterygota</taxon>
        <taxon>Diptera</taxon>
        <taxon>Brachycera</taxon>
        <taxon>Muscomorpha</taxon>
        <taxon>Ephydroidea</taxon>
        <taxon>Drosophilidae</taxon>
        <taxon>Drosophila</taxon>
        <taxon>Sophophora</taxon>
    </lineage>
</organism>
<name>A0A6P4HU72_DROKI</name>
<dbReference type="InterPro" id="IPR031958">
    <property type="entry name" value="DUF4778"/>
</dbReference>
<reference evidence="3" key="2">
    <citation type="submission" date="2025-08" db="UniProtKB">
        <authorList>
            <consortium name="RefSeq"/>
        </authorList>
    </citation>
    <scope>IDENTIFICATION</scope>
    <source>
        <strain evidence="3">14028-0561.14</strain>
        <tissue evidence="3">Whole fly</tissue>
    </source>
</reference>
<gene>
    <name evidence="3" type="primary">LOC108072527</name>
</gene>
<evidence type="ECO:0000313" key="2">
    <source>
        <dbReference type="Proteomes" id="UP001652661"/>
    </source>
</evidence>
<dbReference type="GeneID" id="108072527"/>
<keyword evidence="2" id="KW-1185">Reference proteome</keyword>
<dbReference type="RefSeq" id="XP_017019190.1">
    <property type="nucleotide sequence ID" value="XM_017163701.3"/>
</dbReference>
<evidence type="ECO:0000313" key="3">
    <source>
        <dbReference type="RefSeq" id="XP_017019190.1"/>
    </source>
</evidence>
<dbReference type="AlphaFoldDB" id="A0A6P4HU72"/>
<feature type="region of interest" description="Disordered" evidence="1">
    <location>
        <begin position="200"/>
        <end position="237"/>
    </location>
</feature>
<dbReference type="OrthoDB" id="7842387at2759"/>
<feature type="compositionally biased region" description="Polar residues" evidence="1">
    <location>
        <begin position="210"/>
        <end position="221"/>
    </location>
</feature>